<sequence length="102" mass="11624">MGALAIGITEEEQVLFNEVKKVMDKYPDLDRKFGVHWIHSHFEVAEGEVLHETHDEEKRVLTTNVIPAENLPKDSFATQWVYDENGNIQVGVYCCDVPAPIK</sequence>
<keyword evidence="2" id="KW-1185">Reference proteome</keyword>
<protein>
    <submittedName>
        <fullName evidence="1">Uncharacterized protein</fullName>
    </submittedName>
</protein>
<keyword evidence="1" id="KW-0614">Plasmid</keyword>
<name>A0A1Q2L5B0_9BACL</name>
<dbReference type="OrthoDB" id="4272688at2"/>
<dbReference type="Proteomes" id="UP000188184">
    <property type="component" value="Plasmid unnamed3"/>
</dbReference>
<dbReference type="EMBL" id="CP019643">
    <property type="protein sequence ID" value="AQQ55630.1"/>
    <property type="molecule type" value="Genomic_DNA"/>
</dbReference>
<dbReference type="AlphaFoldDB" id="A0A1Q2L5B0"/>
<evidence type="ECO:0000313" key="1">
    <source>
        <dbReference type="EMBL" id="AQQ55630.1"/>
    </source>
</evidence>
<gene>
    <name evidence="1" type="ORF">B0X71_20870</name>
</gene>
<geneLocation type="plasmid" evidence="1 2">
    <name>unnamed3</name>
</geneLocation>
<accession>A0A1Q2L5B0</accession>
<dbReference type="RefSeq" id="WP_077591468.1">
    <property type="nucleotide sequence ID" value="NZ_CP019643.1"/>
</dbReference>
<evidence type="ECO:0000313" key="2">
    <source>
        <dbReference type="Proteomes" id="UP000188184"/>
    </source>
</evidence>
<organism evidence="1 2">
    <name type="scientific">Planococcus lenghuensis</name>
    <dbReference type="NCBI Taxonomy" id="2213202"/>
    <lineage>
        <taxon>Bacteria</taxon>
        <taxon>Bacillati</taxon>
        <taxon>Bacillota</taxon>
        <taxon>Bacilli</taxon>
        <taxon>Bacillales</taxon>
        <taxon>Caryophanaceae</taxon>
        <taxon>Planococcus</taxon>
    </lineage>
</organism>
<reference evidence="1 2" key="1">
    <citation type="submission" date="2017-02" db="EMBL/GenBank/DDBJ databases">
        <title>The complete genomic sequence of a novel cold adapted crude oil-degrading bacterium Planococcus qaidamina Y42.</title>
        <authorList>
            <person name="Yang R."/>
        </authorList>
    </citation>
    <scope>NUCLEOTIDE SEQUENCE [LARGE SCALE GENOMIC DNA]</scope>
    <source>
        <strain evidence="1 2">Y42</strain>
        <plasmid evidence="1 2">unnamed3</plasmid>
    </source>
</reference>
<dbReference type="KEGG" id="pmar:B0X71_20870"/>
<proteinExistence type="predicted"/>